<dbReference type="GO" id="GO:0030198">
    <property type="term" value="P:extracellular matrix organization"/>
    <property type="evidence" value="ECO:0007669"/>
    <property type="project" value="TreeGrafter"/>
</dbReference>
<keyword evidence="6" id="KW-0106">Calcium</keyword>
<feature type="binding site" evidence="6">
    <location>
        <position position="165"/>
    </location>
    <ligand>
        <name>Ca(2+)</name>
        <dbReference type="ChEBI" id="CHEBI:29108"/>
        <label>3</label>
    </ligand>
</feature>
<organism evidence="9 10">
    <name type="scientific">Rosa chinensis</name>
    <name type="common">China rose</name>
    <dbReference type="NCBI Taxonomy" id="74649"/>
    <lineage>
        <taxon>Eukaryota</taxon>
        <taxon>Viridiplantae</taxon>
        <taxon>Streptophyta</taxon>
        <taxon>Embryophyta</taxon>
        <taxon>Tracheophyta</taxon>
        <taxon>Spermatophyta</taxon>
        <taxon>Magnoliopsida</taxon>
        <taxon>eudicotyledons</taxon>
        <taxon>Gunneridae</taxon>
        <taxon>Pentapetalae</taxon>
        <taxon>rosids</taxon>
        <taxon>fabids</taxon>
        <taxon>Rosales</taxon>
        <taxon>Rosaceae</taxon>
        <taxon>Rosoideae</taxon>
        <taxon>Rosoideae incertae sedis</taxon>
        <taxon>Rosa</taxon>
    </lineage>
</organism>
<feature type="binding site" evidence="6">
    <location>
        <position position="160"/>
    </location>
    <ligand>
        <name>Zn(2+)</name>
        <dbReference type="ChEBI" id="CHEBI:29105"/>
        <label>1</label>
    </ligand>
</feature>
<accession>A0A2P6SFJ5</accession>
<feature type="binding site" evidence="6">
    <location>
        <position position="143"/>
    </location>
    <ligand>
        <name>Ca(2+)</name>
        <dbReference type="ChEBI" id="CHEBI:29108"/>
        <label>3</label>
    </ligand>
</feature>
<comment type="cofactor">
    <cofactor evidence="6">
        <name>Ca(2+)</name>
        <dbReference type="ChEBI" id="CHEBI:29108"/>
    </cofactor>
    <text evidence="6">Can bind about 5 Ca(2+) ions per subunit.</text>
</comment>
<dbReference type="AlphaFoldDB" id="A0A2P6SFJ5"/>
<feature type="binding site" evidence="6">
    <location>
        <position position="150"/>
    </location>
    <ligand>
        <name>Zn(2+)</name>
        <dbReference type="ChEBI" id="CHEBI:29105"/>
        <label>1</label>
    </ligand>
</feature>
<evidence type="ECO:0000256" key="5">
    <source>
        <dbReference type="PIRSR" id="PIRSR621190-1"/>
    </source>
</evidence>
<dbReference type="InterPro" id="IPR024079">
    <property type="entry name" value="MetalloPept_cat_dom_sf"/>
</dbReference>
<keyword evidence="10" id="KW-1185">Reference proteome</keyword>
<feature type="binding site" evidence="6">
    <location>
        <position position="137"/>
    </location>
    <ligand>
        <name>Zn(2+)</name>
        <dbReference type="ChEBI" id="CHEBI:29105"/>
        <label>1</label>
    </ligand>
</feature>
<evidence type="ECO:0000259" key="8">
    <source>
        <dbReference type="SMART" id="SM00235"/>
    </source>
</evidence>
<dbReference type="GO" id="GO:0031012">
    <property type="term" value="C:extracellular matrix"/>
    <property type="evidence" value="ECO:0007669"/>
    <property type="project" value="InterPro"/>
</dbReference>
<dbReference type="EMBL" id="PDCK01000039">
    <property type="protein sequence ID" value="PRQ57464.1"/>
    <property type="molecule type" value="Genomic_DNA"/>
</dbReference>
<keyword evidence="4 6" id="KW-0862">Zinc</keyword>
<keyword evidence="1" id="KW-0645">Protease</keyword>
<evidence type="ECO:0000256" key="1">
    <source>
        <dbReference type="ARBA" id="ARBA00022670"/>
    </source>
</evidence>
<feature type="binding site" evidence="6">
    <location>
        <position position="142"/>
    </location>
    <ligand>
        <name>Ca(2+)</name>
        <dbReference type="ChEBI" id="CHEBI:29108"/>
        <label>3</label>
    </ligand>
</feature>
<dbReference type="InterPro" id="IPR001818">
    <property type="entry name" value="Pept_M10_metallopeptidase"/>
</dbReference>
<dbReference type="PANTHER" id="PTHR10201:SF318">
    <property type="entry name" value="PEPTIDASE METALLOPEPTIDASE DOMAIN-CONTAINING PROTEIN"/>
    <property type="match status" value="1"/>
</dbReference>
<keyword evidence="3 9" id="KW-0378">Hydrolase</keyword>
<evidence type="ECO:0000313" key="10">
    <source>
        <dbReference type="Proteomes" id="UP000238479"/>
    </source>
</evidence>
<dbReference type="GO" id="GO:0006508">
    <property type="term" value="P:proteolysis"/>
    <property type="evidence" value="ECO:0007669"/>
    <property type="project" value="UniProtKB-KW"/>
</dbReference>
<dbReference type="OrthoDB" id="406838at2759"/>
<feature type="domain" description="Peptidase metallopeptidase" evidence="8">
    <location>
        <begin position="65"/>
        <end position="233"/>
    </location>
</feature>
<name>A0A2P6SFJ5_ROSCH</name>
<keyword evidence="2 6" id="KW-0479">Metal-binding</keyword>
<dbReference type="InterPro" id="IPR006026">
    <property type="entry name" value="Peptidase_Metallo"/>
</dbReference>
<dbReference type="GO" id="GO:0004222">
    <property type="term" value="F:metalloendopeptidase activity"/>
    <property type="evidence" value="ECO:0007669"/>
    <property type="project" value="InterPro"/>
</dbReference>
<dbReference type="PANTHER" id="PTHR10201">
    <property type="entry name" value="MATRIX METALLOPROTEINASE"/>
    <property type="match status" value="1"/>
</dbReference>
<evidence type="ECO:0000256" key="3">
    <source>
        <dbReference type="ARBA" id="ARBA00022801"/>
    </source>
</evidence>
<feature type="binding site" evidence="6">
    <location>
        <position position="165"/>
    </location>
    <ligand>
        <name>Ca(2+)</name>
        <dbReference type="ChEBI" id="CHEBI:29108"/>
        <label>1</label>
    </ligand>
</feature>
<feature type="binding site" evidence="6">
    <location>
        <position position="135"/>
    </location>
    <ligand>
        <name>Zn(2+)</name>
        <dbReference type="ChEBI" id="CHEBI:29105"/>
        <label>1</label>
    </ligand>
</feature>
<feature type="active site" evidence="5">
    <location>
        <position position="189"/>
    </location>
</feature>
<feature type="chain" id="PRO_5015148243" evidence="7">
    <location>
        <begin position="24"/>
        <end position="279"/>
    </location>
</feature>
<dbReference type="GO" id="GO:0030574">
    <property type="term" value="P:collagen catabolic process"/>
    <property type="evidence" value="ECO:0007669"/>
    <property type="project" value="TreeGrafter"/>
</dbReference>
<evidence type="ECO:0000256" key="7">
    <source>
        <dbReference type="SAM" id="SignalP"/>
    </source>
</evidence>
<dbReference type="Pfam" id="PF00413">
    <property type="entry name" value="Peptidase_M10"/>
    <property type="match status" value="1"/>
</dbReference>
<feature type="binding site" evidence="6">
    <location>
        <position position="206"/>
    </location>
    <ligand>
        <name>Zn(2+)</name>
        <dbReference type="ChEBI" id="CHEBI:29105"/>
        <label>2</label>
        <note>catalytic</note>
    </ligand>
</feature>
<dbReference type="InterPro" id="IPR021190">
    <property type="entry name" value="Pept_M10A"/>
</dbReference>
<dbReference type="Gramene" id="PRQ57464">
    <property type="protein sequence ID" value="PRQ57464"/>
    <property type="gene ID" value="RchiOBHm_Chr1g0348631"/>
</dbReference>
<dbReference type="SUPFAM" id="SSF55486">
    <property type="entry name" value="Metalloproteases ('zincins'), catalytic domain"/>
    <property type="match status" value="1"/>
</dbReference>
<gene>
    <name evidence="9" type="ORF">RchiOBHm_Chr1g0348631</name>
</gene>
<feature type="binding site" evidence="6">
    <location>
        <position position="125"/>
    </location>
    <ligand>
        <name>Ca(2+)</name>
        <dbReference type="ChEBI" id="CHEBI:29108"/>
        <label>2</label>
    </ligand>
</feature>
<dbReference type="Proteomes" id="UP000238479">
    <property type="component" value="Chromosome 1"/>
</dbReference>
<dbReference type="EC" id="3.4.24.12" evidence="9"/>
<feature type="signal peptide" evidence="7">
    <location>
        <begin position="1"/>
        <end position="23"/>
    </location>
</feature>
<dbReference type="PRINTS" id="PR00138">
    <property type="entry name" value="MATRIXIN"/>
</dbReference>
<dbReference type="CDD" id="cd04278">
    <property type="entry name" value="ZnMc_MMP"/>
    <property type="match status" value="1"/>
</dbReference>
<evidence type="ECO:0000313" key="9">
    <source>
        <dbReference type="EMBL" id="PRQ57464.1"/>
    </source>
</evidence>
<dbReference type="GO" id="GO:0008270">
    <property type="term" value="F:zinc ion binding"/>
    <property type="evidence" value="ECO:0007669"/>
    <property type="project" value="InterPro"/>
</dbReference>
<evidence type="ECO:0000256" key="4">
    <source>
        <dbReference type="ARBA" id="ARBA00022833"/>
    </source>
</evidence>
<dbReference type="STRING" id="74649.A0A2P6SFJ5"/>
<evidence type="ECO:0000256" key="6">
    <source>
        <dbReference type="PIRSR" id="PIRSR621190-2"/>
    </source>
</evidence>
<keyword evidence="7" id="KW-0732">Signal</keyword>
<comment type="cofactor">
    <cofactor evidence="6">
        <name>Zn(2+)</name>
        <dbReference type="ChEBI" id="CHEBI:29105"/>
    </cofactor>
    <text evidence="6">Binds 2 Zn(2+) ions per subunit.</text>
</comment>
<feature type="binding site" evidence="6">
    <location>
        <position position="192"/>
    </location>
    <ligand>
        <name>Zn(2+)</name>
        <dbReference type="ChEBI" id="CHEBI:29105"/>
        <label>2</label>
        <note>catalytic</note>
    </ligand>
</feature>
<evidence type="ECO:0000256" key="2">
    <source>
        <dbReference type="ARBA" id="ARBA00022723"/>
    </source>
</evidence>
<feature type="binding site" evidence="6">
    <location>
        <position position="162"/>
    </location>
    <ligand>
        <name>Ca(2+)</name>
        <dbReference type="ChEBI" id="CHEBI:29108"/>
        <label>3</label>
    </ligand>
</feature>
<dbReference type="OMA" id="GHIHIHA"/>
<feature type="binding site" evidence="6">
    <location>
        <position position="188"/>
    </location>
    <ligand>
        <name>Zn(2+)</name>
        <dbReference type="ChEBI" id="CHEBI:29105"/>
        <label>2</label>
        <note>catalytic</note>
    </ligand>
</feature>
<dbReference type="InterPro" id="IPR033739">
    <property type="entry name" value="M10A_MMP"/>
</dbReference>
<proteinExistence type="predicted"/>
<dbReference type="SMART" id="SM00235">
    <property type="entry name" value="ZnMc"/>
    <property type="match status" value="1"/>
</dbReference>
<feature type="binding site" description="in inhibited form" evidence="6">
    <location>
        <position position="42"/>
    </location>
    <ligand>
        <name>Zn(2+)</name>
        <dbReference type="ChEBI" id="CHEBI:29105"/>
        <label>2</label>
        <note>catalytic</note>
    </ligand>
</feature>
<feature type="binding site" evidence="6">
    <location>
        <position position="198"/>
    </location>
    <ligand>
        <name>Zn(2+)</name>
        <dbReference type="ChEBI" id="CHEBI:29105"/>
        <label>2</label>
        <note>catalytic</note>
    </ligand>
</feature>
<sequence>MFRLFSYSLSLFIFFLKFPPCIPTRTVPKNTGISEIIAAPKCGAPPPDMSSNTLQGTKYYVYFPGKPRWVPRTMPMRLTYAFSAENMISYLSSSDIRDTFKRSFDRWASVIPVSFFETEDYGFSDIKIGFYAGDHGDGEPFDGVLGILAHSFSPETGRLHLDAAETWAVDFRSEKSAVAVDLESVATHEIGHLLGLGHSLVKEAVMYPSLKPREKKVDLQVDDVEGVQALYGSNPNYTFSALSESEYSTSTNLGVDFRSRPSRWENFVFVLVIWSCIYF</sequence>
<comment type="caution">
    <text evidence="9">The sequence shown here is derived from an EMBL/GenBank/DDBJ whole genome shotgun (WGS) entry which is preliminary data.</text>
</comment>
<protein>
    <submittedName>
        <fullName evidence="9">Putative envelysin</fullName>
        <ecNumber evidence="9">3.4.24.12</ecNumber>
    </submittedName>
</protein>
<dbReference type="Gene3D" id="3.40.390.10">
    <property type="entry name" value="Collagenase (Catalytic Domain)"/>
    <property type="match status" value="1"/>
</dbReference>
<reference evidence="9 10" key="1">
    <citation type="journal article" date="2018" name="Nat. Genet.">
        <title>The Rosa genome provides new insights in the design of modern roses.</title>
        <authorList>
            <person name="Bendahmane M."/>
        </authorList>
    </citation>
    <scope>NUCLEOTIDE SEQUENCE [LARGE SCALE GENOMIC DNA]</scope>
    <source>
        <strain evidence="10">cv. Old Blush</strain>
    </source>
</reference>